<accession>A0A9Q9LYT5</accession>
<dbReference type="AlphaFoldDB" id="A0A9Q9LYT5"/>
<evidence type="ECO:0000313" key="2">
    <source>
        <dbReference type="EMBL" id="UWP94924.1"/>
    </source>
</evidence>
<keyword evidence="1" id="KW-1133">Transmembrane helix</keyword>
<evidence type="ECO:0008006" key="4">
    <source>
        <dbReference type="Google" id="ProtNLM"/>
    </source>
</evidence>
<keyword evidence="1" id="KW-0472">Membrane</keyword>
<dbReference type="RefSeq" id="WP_259784848.1">
    <property type="nucleotide sequence ID" value="NZ_CP080774.1"/>
</dbReference>
<dbReference type="Proteomes" id="UP001057991">
    <property type="component" value="Chromosome"/>
</dbReference>
<reference evidence="2" key="1">
    <citation type="submission" date="2021-08" db="EMBL/GenBank/DDBJ databases">
        <authorList>
            <person name="Nwanade C."/>
            <person name="Wang M."/>
            <person name="Masoudi A."/>
            <person name="Yu Z."/>
            <person name="Liu J."/>
        </authorList>
    </citation>
    <scope>NUCLEOTIDE SEQUENCE</scope>
    <source>
        <strain evidence="2">S056</strain>
    </source>
</reference>
<feature type="transmembrane region" description="Helical" evidence="1">
    <location>
        <begin position="6"/>
        <end position="26"/>
    </location>
</feature>
<proteinExistence type="predicted"/>
<name>A0A9Q9LYT5_9RHOB</name>
<evidence type="ECO:0000256" key="1">
    <source>
        <dbReference type="SAM" id="Phobius"/>
    </source>
</evidence>
<keyword evidence="1" id="KW-0812">Transmembrane</keyword>
<feature type="transmembrane region" description="Helical" evidence="1">
    <location>
        <begin position="33"/>
        <end position="49"/>
    </location>
</feature>
<evidence type="ECO:0000313" key="3">
    <source>
        <dbReference type="Proteomes" id="UP001057991"/>
    </source>
</evidence>
<sequence>MTHDLFLVIGICVLVLSIPAILNAMLDGHAPRVAAIAVLIGGGLIFMAVRGKPGGYAIADIPDLFVTVLGRILN</sequence>
<gene>
    <name evidence="2" type="ORF">K3X48_12020</name>
</gene>
<dbReference type="EMBL" id="CP080776">
    <property type="protein sequence ID" value="UWP94924.1"/>
    <property type="molecule type" value="Genomic_DNA"/>
</dbReference>
<organism evidence="2 3">
    <name type="scientific">Aliiroseovarius crassostreae</name>
    <dbReference type="NCBI Taxonomy" id="154981"/>
    <lineage>
        <taxon>Bacteria</taxon>
        <taxon>Pseudomonadati</taxon>
        <taxon>Pseudomonadota</taxon>
        <taxon>Alphaproteobacteria</taxon>
        <taxon>Rhodobacterales</taxon>
        <taxon>Paracoccaceae</taxon>
        <taxon>Aliiroseovarius</taxon>
    </lineage>
</organism>
<protein>
    <recommendedName>
        <fullName evidence="4">50S ribosomal protein L35</fullName>
    </recommendedName>
</protein>